<dbReference type="EC" id="3.1.12.1" evidence="9"/>
<evidence type="ECO:0000313" key="11">
    <source>
        <dbReference type="EMBL" id="QEZ67490.1"/>
    </source>
</evidence>
<evidence type="ECO:0000256" key="5">
    <source>
        <dbReference type="ARBA" id="ARBA00023004"/>
    </source>
</evidence>
<proteinExistence type="inferred from homology"/>
<comment type="similarity">
    <text evidence="9">Belongs to the CRISPR-associated exonuclease Cas4 family.</text>
</comment>
<dbReference type="InterPro" id="IPR022765">
    <property type="entry name" value="Dna2/Cas4_DUF83"/>
</dbReference>
<keyword evidence="3 9" id="KW-0378">Hydrolase</keyword>
<organism evidence="11 12">
    <name type="scientific">Paraclostridium bifermentans</name>
    <name type="common">Clostridium bifermentans</name>
    <dbReference type="NCBI Taxonomy" id="1490"/>
    <lineage>
        <taxon>Bacteria</taxon>
        <taxon>Bacillati</taxon>
        <taxon>Bacillota</taxon>
        <taxon>Clostridia</taxon>
        <taxon>Peptostreptococcales</taxon>
        <taxon>Peptostreptococcaceae</taxon>
        <taxon>Paraclostridium</taxon>
    </lineage>
</organism>
<dbReference type="GO" id="GO:0004527">
    <property type="term" value="F:exonuclease activity"/>
    <property type="evidence" value="ECO:0007669"/>
    <property type="project" value="UniProtKB-KW"/>
</dbReference>
<keyword evidence="1 9" id="KW-0540">Nuclease</keyword>
<evidence type="ECO:0000256" key="6">
    <source>
        <dbReference type="ARBA" id="ARBA00023014"/>
    </source>
</evidence>
<dbReference type="RefSeq" id="WP_150885204.1">
    <property type="nucleotide sequence ID" value="NZ_CP032452.1"/>
</dbReference>
<keyword evidence="4 9" id="KW-0269">Exonuclease</keyword>
<name>A0A5P3XAV6_PARBF</name>
<dbReference type="PANTHER" id="PTHR37168">
    <property type="entry name" value="CRISPR-ASSOCIATED EXONUCLEASE CAS4"/>
    <property type="match status" value="1"/>
</dbReference>
<gene>
    <name evidence="11" type="primary">cas4</name>
    <name evidence="11" type="ORF">D4A35_00570</name>
</gene>
<evidence type="ECO:0000256" key="3">
    <source>
        <dbReference type="ARBA" id="ARBA00022801"/>
    </source>
</evidence>
<dbReference type="EMBL" id="CP032452">
    <property type="protein sequence ID" value="QEZ67490.1"/>
    <property type="molecule type" value="Genomic_DNA"/>
</dbReference>
<evidence type="ECO:0000256" key="1">
    <source>
        <dbReference type="ARBA" id="ARBA00022722"/>
    </source>
</evidence>
<dbReference type="InterPro" id="IPR013343">
    <property type="entry name" value="CRISPR-assoc_prot_Cas4"/>
</dbReference>
<evidence type="ECO:0000259" key="10">
    <source>
        <dbReference type="Pfam" id="PF01930"/>
    </source>
</evidence>
<evidence type="ECO:0000256" key="7">
    <source>
        <dbReference type="ARBA" id="ARBA00023118"/>
    </source>
</evidence>
<dbReference type="Gene3D" id="3.90.320.10">
    <property type="match status" value="1"/>
</dbReference>
<feature type="domain" description="DUF83" evidence="10">
    <location>
        <begin position="4"/>
        <end position="164"/>
    </location>
</feature>
<accession>A0A5P3XAV6</accession>
<reference evidence="11 12" key="1">
    <citation type="submission" date="2018-09" db="EMBL/GenBank/DDBJ databases">
        <title>A clostridial neurotoxin that targets Anopheles mosquitoes.</title>
        <authorList>
            <person name="Contreras E."/>
            <person name="Masuyer G."/>
            <person name="Qureshi N."/>
            <person name="Chawla S."/>
            <person name="Lim H.L."/>
            <person name="Chen J."/>
            <person name="Stenmark P."/>
            <person name="Gill S."/>
        </authorList>
    </citation>
    <scope>NUCLEOTIDE SEQUENCE [LARGE SCALE GENOMIC DNA]</scope>
    <source>
        <strain evidence="11 12">Cbm</strain>
    </source>
</reference>
<comment type="cofactor">
    <cofactor evidence="9">
        <name>iron-sulfur cluster</name>
        <dbReference type="ChEBI" id="CHEBI:30408"/>
    </cofactor>
</comment>
<dbReference type="Pfam" id="PF01930">
    <property type="entry name" value="Cas_Cas4"/>
    <property type="match status" value="1"/>
</dbReference>
<keyword evidence="6 9" id="KW-0411">Iron-sulfur</keyword>
<sequence length="164" mass="19331">MKVNGTLVNYYFHCKRQCYLHGNRLNLEDNSEIVKIGKAIHESKAGELENTEISIDNIKLDKLTSEYLTEVKKSDADIDAAKWQLIFYLKTLKDKGIYRKGKLEFIEKNKTDRKIIHLELNEEIEEELKQYISDIENLIDTDIIPKTLNKPKCKKCAYYEYCYI</sequence>
<evidence type="ECO:0000256" key="8">
    <source>
        <dbReference type="ARBA" id="ARBA00023211"/>
    </source>
</evidence>
<dbReference type="InterPro" id="IPR011604">
    <property type="entry name" value="PDDEXK-like_dom_sf"/>
</dbReference>
<keyword evidence="5 9" id="KW-0408">Iron</keyword>
<protein>
    <recommendedName>
        <fullName evidence="9">CRISPR-associated exonuclease Cas4</fullName>
        <ecNumber evidence="9">3.1.12.1</ecNumber>
    </recommendedName>
</protein>
<comment type="function">
    <text evidence="9">CRISPR (clustered regularly interspaced short palindromic repeat) is an adaptive immune system that provides protection against mobile genetic elements (viruses, transposable elements and conjugative plasmids). CRISPR clusters contain sequences complementary to antecedent mobile elements and target invading nucleic acids. CRISPR clusters are transcribed and processed into CRISPR RNA (crRNA).</text>
</comment>
<dbReference type="GO" id="GO:0051607">
    <property type="term" value="P:defense response to virus"/>
    <property type="evidence" value="ECO:0007669"/>
    <property type="project" value="UniProtKB-KW"/>
</dbReference>
<evidence type="ECO:0000313" key="12">
    <source>
        <dbReference type="Proteomes" id="UP000326961"/>
    </source>
</evidence>
<evidence type="ECO:0000256" key="4">
    <source>
        <dbReference type="ARBA" id="ARBA00022839"/>
    </source>
</evidence>
<keyword evidence="2 9" id="KW-0479">Metal-binding</keyword>
<keyword evidence="8 9" id="KW-0464">Manganese</keyword>
<dbReference type="PANTHER" id="PTHR37168:SF2">
    <property type="entry name" value="CRISPR-ASSOCIATED EXONUCLEASE CAS4"/>
    <property type="match status" value="1"/>
</dbReference>
<evidence type="ECO:0000256" key="2">
    <source>
        <dbReference type="ARBA" id="ARBA00022723"/>
    </source>
</evidence>
<comment type="cofactor">
    <cofactor evidence="9">
        <name>Mg(2+)</name>
        <dbReference type="ChEBI" id="CHEBI:18420"/>
    </cofactor>
    <cofactor evidence="9">
        <name>Mn(2+)</name>
        <dbReference type="ChEBI" id="CHEBI:29035"/>
    </cofactor>
    <text evidence="9">Mg(2+) or Mn(2+) required for ssDNA cleavage activity.</text>
</comment>
<dbReference type="GO" id="GO:0046872">
    <property type="term" value="F:metal ion binding"/>
    <property type="evidence" value="ECO:0007669"/>
    <property type="project" value="UniProtKB-KW"/>
</dbReference>
<dbReference type="AlphaFoldDB" id="A0A5P3XAV6"/>
<dbReference type="NCBIfam" id="TIGR00372">
    <property type="entry name" value="cas4"/>
    <property type="match status" value="1"/>
</dbReference>
<dbReference type="Proteomes" id="UP000326961">
    <property type="component" value="Chromosome"/>
</dbReference>
<evidence type="ECO:0000256" key="9">
    <source>
        <dbReference type="RuleBase" id="RU365022"/>
    </source>
</evidence>
<keyword evidence="7 9" id="KW-0051">Antiviral defense</keyword>
<dbReference type="GO" id="GO:0051536">
    <property type="term" value="F:iron-sulfur cluster binding"/>
    <property type="evidence" value="ECO:0007669"/>
    <property type="project" value="UniProtKB-KW"/>
</dbReference>